<accession>A0A3D5MLJ3</accession>
<feature type="binding site" evidence="2">
    <location>
        <position position="245"/>
    </location>
    <ligand>
        <name>Mg(2+)</name>
        <dbReference type="ChEBI" id="CHEBI:18420"/>
        <label>3</label>
    </ligand>
</feature>
<feature type="binding site" evidence="2">
    <location>
        <position position="87"/>
    </location>
    <ligand>
        <name>Mg(2+)</name>
        <dbReference type="ChEBI" id="CHEBI:18420"/>
        <label>1</label>
    </ligand>
</feature>
<comment type="caution">
    <text evidence="1">The sequence shown here is derived from an EMBL/GenBank/DDBJ whole genome shotgun (WGS) entry which is preliminary data.</text>
</comment>
<feature type="binding site" evidence="2">
    <location>
        <position position="242"/>
    </location>
    <ligand>
        <name>Mg(2+)</name>
        <dbReference type="ChEBI" id="CHEBI:18420"/>
        <label>2</label>
    </ligand>
</feature>
<organism evidence="1">
    <name type="scientific">Clostridiales bacterium</name>
    <dbReference type="NCBI Taxonomy" id="1898207"/>
    <lineage>
        <taxon>Bacteria</taxon>
        <taxon>Bacillati</taxon>
        <taxon>Bacillota</taxon>
        <taxon>Clostridia</taxon>
        <taxon>Eubacteriales</taxon>
    </lineage>
</organism>
<feature type="binding site" evidence="2">
    <location>
        <position position="253"/>
    </location>
    <ligand>
        <name>Mg(2+)</name>
        <dbReference type="ChEBI" id="CHEBI:18420"/>
        <label>4</label>
    </ligand>
</feature>
<reference evidence="1" key="1">
    <citation type="journal article" date="2018" name="Nat. Biotechnol.">
        <title>A standardized bacterial taxonomy based on genome phylogeny substantially revises the tree of life.</title>
        <authorList>
            <person name="Parks D.H."/>
            <person name="Chuvochina M."/>
            <person name="Waite D.W."/>
            <person name="Rinke C."/>
            <person name="Skarshewski A."/>
            <person name="Chaumeil P.A."/>
            <person name="Hugenholtz P."/>
        </authorList>
    </citation>
    <scope>NUCLEOTIDE SEQUENCE</scope>
    <source>
        <strain evidence="1">UBA9673</strain>
    </source>
</reference>
<keyword evidence="2" id="KW-0479">Metal-binding</keyword>
<feature type="binding site" evidence="2">
    <location>
        <position position="89"/>
    </location>
    <ligand>
        <name>Mg(2+)</name>
        <dbReference type="ChEBI" id="CHEBI:18420"/>
        <label>2</label>
    </ligand>
</feature>
<reference evidence="2" key="2">
    <citation type="journal article" date="2023" name="Acta Biochim. Biophys. Sin.">
        <title>Novel Mg &lt;sup&gt;2+&lt;/sup&gt; binding sites in the cytoplasmic domain of the MgtE Mg &lt;sup&gt;2+&lt;/sup&gt; channels revealed by X-ray crystal structures.</title>
        <authorList>
            <person name="Wang M."/>
            <person name="Zhao Y."/>
            <person name="Hayashi Y."/>
            <person name="Ito K."/>
            <person name="Hattori M."/>
        </authorList>
    </citation>
    <scope>X-RAY CRYSTALLOGRAPHY (1.82 ANGSTROMS) OF 1-255 IN COMPLEX WITH MG(2+)</scope>
</reference>
<evidence type="ECO:0007829" key="2">
    <source>
        <dbReference type="PDB" id="8GPV"/>
    </source>
</evidence>
<feature type="binding site" evidence="2">
    <location>
        <position position="218"/>
    </location>
    <ligand>
        <name>Mg(2+)</name>
        <dbReference type="ChEBI" id="CHEBI:18420"/>
        <label>3</label>
    </ligand>
</feature>
<gene>
    <name evidence="1" type="primary">mgtE</name>
    <name evidence="1" type="ORF">DGR79_01085</name>
</gene>
<keyword evidence="2" id="KW-0002">3D-structure</keyword>
<dbReference type="EMBL" id="DPMO01000043">
    <property type="protein sequence ID" value="HCW50656.1"/>
    <property type="molecule type" value="Genomic_DNA"/>
</dbReference>
<dbReference type="PDB" id="8GPV">
    <property type="method" value="X-ray"/>
    <property type="resolution" value="1.82 A"/>
    <property type="chains" value="A=1-255"/>
</dbReference>
<protein>
    <submittedName>
        <fullName evidence="1">Magnesium transporter</fullName>
    </submittedName>
</protein>
<feature type="binding site" evidence="2">
    <location>
        <position position="254"/>
    </location>
    <ligand>
        <name>Mg(2+)</name>
        <dbReference type="ChEBI" id="CHEBI:18420"/>
        <label>4</label>
    </ligand>
</feature>
<feature type="binding site" evidence="2">
    <location>
        <position position="221"/>
    </location>
    <ligand>
        <name>Mg(2+)</name>
        <dbReference type="ChEBI" id="CHEBI:18420"/>
        <label>3</label>
    </ligand>
</feature>
<proteinExistence type="evidence at protein level"/>
<feature type="binding site" evidence="2">
    <location>
        <position position="90"/>
    </location>
    <ligand>
        <name>Mg(2+)</name>
        <dbReference type="ChEBI" id="CHEBI:18420"/>
        <label>1</label>
    </ligand>
</feature>
<accession>A0ACD6B9V4</accession>
<evidence type="ECO:0000313" key="1">
    <source>
        <dbReference type="EMBL" id="HCW50656.1"/>
    </source>
</evidence>
<sequence length="442" mass="48071">MLTDTQVKELISQRRWADIRRALVDEPPPHLADLLFSLETREMVLVFRCLPREVSSEVFALLGKGDRNALIEALTDEETRHLLADLDPDDRTDLLQELPGEVTQRLLNLLSPADLKEARQLLGYPEDSVGRLMTPDYVAVRPGWTVAQALDHIRRRGTDSETINIIYVTDDRWKLLDALELGAFILADPDAAVRDIMKGSFVALSAFDDREEAVRVMQRYDLFVLPVVDSTGVLVGIVTADDILDVAQEEATEDFHLVGAVSPLRMSYREASVSFLFRRRAGWLLGLILVSLVSSGVIAAFERVLASVIALAFFIPLLMGSSGNAGSQSATMMVRALATGDLRPGEWRATLLKELLVGASLGLVMGLASAVVGLIRGGPAVGLIVGLTMFAVIIVGNTMGVLLPFLLVRLRVDPAVASSPLITSMADATGLLIYFSVATLVL</sequence>
<name>A0ACD6B9V4_9FIRM</name>
<feature type="binding site" evidence="2">
    <location>
        <position position="161"/>
    </location>
    <ligand>
        <name>Mg(2+)</name>
        <dbReference type="ChEBI" id="CHEBI:18420"/>
        <label>2</label>
    </ligand>
</feature>